<feature type="compositionally biased region" description="Low complexity" evidence="3">
    <location>
        <begin position="317"/>
        <end position="340"/>
    </location>
</feature>
<feature type="compositionally biased region" description="Basic and acidic residues" evidence="3">
    <location>
        <begin position="279"/>
        <end position="291"/>
    </location>
</feature>
<feature type="compositionally biased region" description="Low complexity" evidence="3">
    <location>
        <begin position="525"/>
        <end position="539"/>
    </location>
</feature>
<dbReference type="Gene3D" id="2.60.40.10">
    <property type="entry name" value="Immunoglobulins"/>
    <property type="match status" value="3"/>
</dbReference>
<proteinExistence type="predicted"/>
<feature type="domain" description="Ig-like" evidence="4">
    <location>
        <begin position="385"/>
        <end position="474"/>
    </location>
</feature>
<evidence type="ECO:0000256" key="2">
    <source>
        <dbReference type="ARBA" id="ARBA00023157"/>
    </source>
</evidence>
<evidence type="ECO:0000313" key="5">
    <source>
        <dbReference type="EMBL" id="PIC34503.1"/>
    </source>
</evidence>
<dbReference type="PANTHER" id="PTHR13817">
    <property type="entry name" value="TITIN"/>
    <property type="match status" value="1"/>
</dbReference>
<feature type="domain" description="Ig-like" evidence="4">
    <location>
        <begin position="111"/>
        <end position="204"/>
    </location>
</feature>
<dbReference type="Proteomes" id="UP000230233">
    <property type="component" value="Chromosome IV"/>
</dbReference>
<dbReference type="InterPro" id="IPR013098">
    <property type="entry name" value="Ig_I-set"/>
</dbReference>
<dbReference type="AlphaFoldDB" id="A0A2G5U4V3"/>
<organism evidence="5 6">
    <name type="scientific">Caenorhabditis nigoni</name>
    <dbReference type="NCBI Taxonomy" id="1611254"/>
    <lineage>
        <taxon>Eukaryota</taxon>
        <taxon>Metazoa</taxon>
        <taxon>Ecdysozoa</taxon>
        <taxon>Nematoda</taxon>
        <taxon>Chromadorea</taxon>
        <taxon>Rhabditida</taxon>
        <taxon>Rhabditina</taxon>
        <taxon>Rhabditomorpha</taxon>
        <taxon>Rhabditoidea</taxon>
        <taxon>Rhabditidae</taxon>
        <taxon>Peloderinae</taxon>
        <taxon>Caenorhabditis</taxon>
    </lineage>
</organism>
<feature type="region of interest" description="Disordered" evidence="3">
    <location>
        <begin position="202"/>
        <end position="394"/>
    </location>
</feature>
<dbReference type="CDD" id="cd00096">
    <property type="entry name" value="Ig"/>
    <property type="match status" value="2"/>
</dbReference>
<dbReference type="SMART" id="SM00408">
    <property type="entry name" value="IGc2"/>
    <property type="match status" value="3"/>
</dbReference>
<keyword evidence="2" id="KW-1015">Disulfide bond</keyword>
<dbReference type="InterPro" id="IPR003599">
    <property type="entry name" value="Ig_sub"/>
</dbReference>
<dbReference type="InterPro" id="IPR050964">
    <property type="entry name" value="Striated_Muscle_Regulatory"/>
</dbReference>
<name>A0A2G5U4V3_9PELO</name>
<keyword evidence="6" id="KW-1185">Reference proteome</keyword>
<feature type="compositionally biased region" description="Basic residues" evidence="3">
    <location>
        <begin position="515"/>
        <end position="524"/>
    </location>
</feature>
<dbReference type="SMART" id="SM00409">
    <property type="entry name" value="IG"/>
    <property type="match status" value="3"/>
</dbReference>
<dbReference type="InterPro" id="IPR013783">
    <property type="entry name" value="Ig-like_fold"/>
</dbReference>
<protein>
    <recommendedName>
        <fullName evidence="4">Ig-like domain-containing protein</fullName>
    </recommendedName>
</protein>
<dbReference type="PROSITE" id="PS50835">
    <property type="entry name" value="IG_LIKE"/>
    <property type="match status" value="3"/>
</dbReference>
<dbReference type="InterPro" id="IPR007110">
    <property type="entry name" value="Ig-like_dom"/>
</dbReference>
<dbReference type="PANTHER" id="PTHR13817:SF151">
    <property type="entry name" value="TITIN"/>
    <property type="match status" value="1"/>
</dbReference>
<reference evidence="6" key="1">
    <citation type="submission" date="2017-10" db="EMBL/GenBank/DDBJ databases">
        <title>Rapid genome shrinkage in a self-fertile nematode reveals novel sperm competition proteins.</title>
        <authorList>
            <person name="Yin D."/>
            <person name="Schwarz E.M."/>
            <person name="Thomas C.G."/>
            <person name="Felde R.L."/>
            <person name="Korf I.F."/>
            <person name="Cutter A.D."/>
            <person name="Schartner C.M."/>
            <person name="Ralston E.J."/>
            <person name="Meyer B.J."/>
            <person name="Haag E.S."/>
        </authorList>
    </citation>
    <scope>NUCLEOTIDE SEQUENCE [LARGE SCALE GENOMIC DNA]</scope>
    <source>
        <strain evidence="6">JU1422</strain>
    </source>
</reference>
<feature type="compositionally biased region" description="Low complexity" evidence="3">
    <location>
        <begin position="220"/>
        <end position="238"/>
    </location>
</feature>
<dbReference type="EMBL" id="PDUG01000004">
    <property type="protein sequence ID" value="PIC34503.1"/>
    <property type="molecule type" value="Genomic_DNA"/>
</dbReference>
<evidence type="ECO:0000313" key="6">
    <source>
        <dbReference type="Proteomes" id="UP000230233"/>
    </source>
</evidence>
<feature type="compositionally biased region" description="Low complexity" evidence="3">
    <location>
        <begin position="348"/>
        <end position="371"/>
    </location>
</feature>
<dbReference type="GO" id="GO:0031430">
    <property type="term" value="C:M band"/>
    <property type="evidence" value="ECO:0007669"/>
    <property type="project" value="TreeGrafter"/>
</dbReference>
<feature type="compositionally biased region" description="Basic and acidic residues" evidence="3">
    <location>
        <begin position="242"/>
        <end position="259"/>
    </location>
</feature>
<dbReference type="STRING" id="1611254.A0A2G5U4V3"/>
<dbReference type="FunFam" id="2.60.40.10:FF:002112">
    <property type="entry name" value="Twitchin"/>
    <property type="match status" value="1"/>
</dbReference>
<dbReference type="SUPFAM" id="SSF48726">
    <property type="entry name" value="Immunoglobulin"/>
    <property type="match status" value="3"/>
</dbReference>
<dbReference type="GO" id="GO:0045214">
    <property type="term" value="P:sarcomere organization"/>
    <property type="evidence" value="ECO:0007669"/>
    <property type="project" value="TreeGrafter"/>
</dbReference>
<evidence type="ECO:0000256" key="3">
    <source>
        <dbReference type="SAM" id="MobiDB-lite"/>
    </source>
</evidence>
<dbReference type="InterPro" id="IPR003598">
    <property type="entry name" value="Ig_sub2"/>
</dbReference>
<dbReference type="Pfam" id="PF07679">
    <property type="entry name" value="I-set"/>
    <property type="match status" value="3"/>
</dbReference>
<feature type="domain" description="Ig-like" evidence="4">
    <location>
        <begin position="5"/>
        <end position="97"/>
    </location>
</feature>
<sequence>MVGAPRFTQKPSIQQTPTGDLLMECHLEADPQPTIAWQHSGNLLEPSGRVVQTLTPLGGSMYKATLVIKEPNAGDGGAYKCTAKNQLGESNANINLNFAGAGGDEAKSRGPSFVGKPRIIPKDGGALIVMECKVKSATTPVAKWMKDGVPLSMGGLYHAIFSDLGDQTYLCQLEIRGPSSSDAGQYRCNIRNDQGETNANLALNFEEPDPTERQERKRSTASPRPSSRGPGSRPSSPKKSMKSREGTPKRTLKPREGSPSKKLRSRTSTPVNEEASQSESRRSSRTDKMEVDQASGAAKRKPDGLPPPGGDEKKLRAGSPSARKSPSRKSASPTPSRKASGAGGATGASGSATTTTTTSNTTTTTSSTSSSQQVHDSSRDKYTRPPIVLEASRSQTGRIGGSVVLEVQWQCHSSTIIEWYRDGTLVRNSSEYSQSFNGSIAKLQVNNLSEEKSGLYKCHAKCDYGDGQSSAMVKVEQSDVEEELMKHRKDMEDEYQKEEEDRRVSQTLQAETKKRVARRSKSKSKSPAPQAKKTATSESMRSEASEAEQKRSSSVRPDPDEFDLLTVLSSPNDSVKRSENDFALASTNAVEQRVECRMSLQVGLLFLPTKVTNGTRKRHKYL</sequence>
<dbReference type="FunFam" id="2.60.40.10:FF:000097">
    <property type="entry name" value="Bent, isoform F"/>
    <property type="match status" value="1"/>
</dbReference>
<evidence type="ECO:0000256" key="1">
    <source>
        <dbReference type="ARBA" id="ARBA00022737"/>
    </source>
</evidence>
<evidence type="ECO:0000259" key="4">
    <source>
        <dbReference type="PROSITE" id="PS50835"/>
    </source>
</evidence>
<dbReference type="InterPro" id="IPR036179">
    <property type="entry name" value="Ig-like_dom_sf"/>
</dbReference>
<accession>A0A2G5U4V3</accession>
<feature type="compositionally biased region" description="Basic and acidic residues" evidence="3">
    <location>
        <begin position="540"/>
        <end position="551"/>
    </location>
</feature>
<comment type="caution">
    <text evidence="5">The sequence shown here is derived from an EMBL/GenBank/DDBJ whole genome shotgun (WGS) entry which is preliminary data.</text>
</comment>
<keyword evidence="1" id="KW-0677">Repeat</keyword>
<dbReference type="OrthoDB" id="504170at2759"/>
<feature type="region of interest" description="Disordered" evidence="3">
    <location>
        <begin position="473"/>
        <end position="577"/>
    </location>
</feature>
<gene>
    <name evidence="5" type="primary">Cnig_chr_IV.g14128</name>
    <name evidence="5" type="ORF">B9Z55_014128</name>
</gene>